<sequence>MYSLLETLYGLSRAPGALVQFHERADGKAAAGDGHPWWPCSS</sequence>
<dbReference type="EMBL" id="AP012298">
    <property type="protein sequence ID" value="BAL84807.1"/>
    <property type="molecule type" value="Genomic_DNA"/>
</dbReference>
<dbReference type="HOGENOM" id="CLU_3257718_0_0_9"/>
<evidence type="ECO:0000313" key="2">
    <source>
        <dbReference type="Proteomes" id="UP000007887"/>
    </source>
</evidence>
<dbReference type="AlphaFoldDB" id="I0GVM0"/>
<evidence type="ECO:0000313" key="1">
    <source>
        <dbReference type="EMBL" id="BAL84807.1"/>
    </source>
</evidence>
<keyword evidence="1" id="KW-0614">Plasmid</keyword>
<protein>
    <submittedName>
        <fullName evidence="1">Uncharacterized protein</fullName>
    </submittedName>
</protein>
<gene>
    <name evidence="1" type="ordered locus">SELR_pSRC900040</name>
</gene>
<dbReference type="Proteomes" id="UP000007887">
    <property type="component" value="Plasmid pSRC9"/>
</dbReference>
<organism evidence="1 2">
    <name type="scientific">Selenomonas ruminantium subsp. lactilytica (strain NBRC 103574 / TAM6421)</name>
    <dbReference type="NCBI Taxonomy" id="927704"/>
    <lineage>
        <taxon>Bacteria</taxon>
        <taxon>Bacillati</taxon>
        <taxon>Bacillota</taxon>
        <taxon>Negativicutes</taxon>
        <taxon>Selenomonadales</taxon>
        <taxon>Selenomonadaceae</taxon>
        <taxon>Selenomonas</taxon>
    </lineage>
</organism>
<proteinExistence type="predicted"/>
<dbReference type="KEGG" id="sri:SELR_pSRC900040"/>
<geneLocation type="plasmid" evidence="1 2">
    <name>pSRC9</name>
</geneLocation>
<accession>I0GVM0</accession>
<name>I0GVM0_SELRL</name>
<reference evidence="1 2" key="1">
    <citation type="submission" date="2011-10" db="EMBL/GenBank/DDBJ databases">
        <title>Whole genome sequence of Selenomonas ruminantium subsp. lactilytica TAM6421.</title>
        <authorList>
            <person name="Oguchi A."/>
            <person name="Ankai A."/>
            <person name="Kaneko J."/>
            <person name="Yamada-Narita S."/>
            <person name="Fukui S."/>
            <person name="Takahashi M."/>
            <person name="Onodera T."/>
            <person name="Kojima S."/>
            <person name="Fushimi T."/>
            <person name="Abe N."/>
            <person name="Kamio Y."/>
            <person name="Yamazaki S."/>
            <person name="Fujita N."/>
        </authorList>
    </citation>
    <scope>NUCLEOTIDE SEQUENCE [LARGE SCALE GENOMIC DNA]</scope>
    <source>
        <strain evidence="2">NBRC 103574 / TAM6421</strain>
        <plasmid evidence="1 2">pSRC9</plasmid>
    </source>
</reference>